<gene>
    <name evidence="1" type="ORF">GGX14DRAFT_572133</name>
</gene>
<keyword evidence="2" id="KW-1185">Reference proteome</keyword>
<evidence type="ECO:0000313" key="1">
    <source>
        <dbReference type="EMBL" id="KAJ7200383.1"/>
    </source>
</evidence>
<dbReference type="AlphaFoldDB" id="A0AAD6V5L8"/>
<proteinExistence type="predicted"/>
<name>A0AAD6V5L8_9AGAR</name>
<sequence>MPLLPLPPLNPDTTAAVQKSARRAKRWAADVEQERISTHDMRLRTLQRECEERGWSPDPSYLERQLSAESVHLHATNTLRPPPHFGKILRAGLRRFARLQYIHYCSNPRPERAIIPPGPGADWPRIYNFFYNLAYPPFSHPEFPEHPSVAIWRAGSEMTGDRGSRGLNGWNTADDEYSMYDPQPACWWRRTTRSP</sequence>
<dbReference type="EMBL" id="JARJCW010000063">
    <property type="protein sequence ID" value="KAJ7200383.1"/>
    <property type="molecule type" value="Genomic_DNA"/>
</dbReference>
<accession>A0AAD6V5L8</accession>
<comment type="caution">
    <text evidence="1">The sequence shown here is derived from an EMBL/GenBank/DDBJ whole genome shotgun (WGS) entry which is preliminary data.</text>
</comment>
<protein>
    <submittedName>
        <fullName evidence="1">Uncharacterized protein</fullName>
    </submittedName>
</protein>
<organism evidence="1 2">
    <name type="scientific">Mycena pura</name>
    <dbReference type="NCBI Taxonomy" id="153505"/>
    <lineage>
        <taxon>Eukaryota</taxon>
        <taxon>Fungi</taxon>
        <taxon>Dikarya</taxon>
        <taxon>Basidiomycota</taxon>
        <taxon>Agaricomycotina</taxon>
        <taxon>Agaricomycetes</taxon>
        <taxon>Agaricomycetidae</taxon>
        <taxon>Agaricales</taxon>
        <taxon>Marasmiineae</taxon>
        <taxon>Mycenaceae</taxon>
        <taxon>Mycena</taxon>
    </lineage>
</organism>
<evidence type="ECO:0000313" key="2">
    <source>
        <dbReference type="Proteomes" id="UP001219525"/>
    </source>
</evidence>
<reference evidence="1" key="1">
    <citation type="submission" date="2023-03" db="EMBL/GenBank/DDBJ databases">
        <title>Massive genome expansion in bonnet fungi (Mycena s.s.) driven by repeated elements and novel gene families across ecological guilds.</title>
        <authorList>
            <consortium name="Lawrence Berkeley National Laboratory"/>
            <person name="Harder C.B."/>
            <person name="Miyauchi S."/>
            <person name="Viragh M."/>
            <person name="Kuo A."/>
            <person name="Thoen E."/>
            <person name="Andreopoulos B."/>
            <person name="Lu D."/>
            <person name="Skrede I."/>
            <person name="Drula E."/>
            <person name="Henrissat B."/>
            <person name="Morin E."/>
            <person name="Kohler A."/>
            <person name="Barry K."/>
            <person name="LaButti K."/>
            <person name="Morin E."/>
            <person name="Salamov A."/>
            <person name="Lipzen A."/>
            <person name="Mereny Z."/>
            <person name="Hegedus B."/>
            <person name="Baldrian P."/>
            <person name="Stursova M."/>
            <person name="Weitz H."/>
            <person name="Taylor A."/>
            <person name="Grigoriev I.V."/>
            <person name="Nagy L.G."/>
            <person name="Martin F."/>
            <person name="Kauserud H."/>
        </authorList>
    </citation>
    <scope>NUCLEOTIDE SEQUENCE</scope>
    <source>
        <strain evidence="1">9144</strain>
    </source>
</reference>
<dbReference type="Proteomes" id="UP001219525">
    <property type="component" value="Unassembled WGS sequence"/>
</dbReference>